<dbReference type="PANTHER" id="PTHR31580:SF49">
    <property type="entry name" value="FILAMENT-LIKE PLANT PROTEIN 3"/>
    <property type="match status" value="1"/>
</dbReference>
<dbReference type="AlphaFoldDB" id="A0AAW1HAW5"/>
<dbReference type="Pfam" id="PF05911">
    <property type="entry name" value="FPP"/>
    <property type="match status" value="2"/>
</dbReference>
<dbReference type="InterPro" id="IPR008587">
    <property type="entry name" value="FPP_plant"/>
</dbReference>
<evidence type="ECO:0000256" key="2">
    <source>
        <dbReference type="ARBA" id="ARBA00023054"/>
    </source>
</evidence>
<reference evidence="5 6" key="1">
    <citation type="submission" date="2024-03" db="EMBL/GenBank/DDBJ databases">
        <title>WGS assembly of Saponaria officinalis var. Norfolk2.</title>
        <authorList>
            <person name="Jenkins J."/>
            <person name="Shu S."/>
            <person name="Grimwood J."/>
            <person name="Barry K."/>
            <person name="Goodstein D."/>
            <person name="Schmutz J."/>
            <person name="Leebens-Mack J."/>
            <person name="Osbourn A."/>
        </authorList>
    </citation>
    <scope>NUCLEOTIDE SEQUENCE [LARGE SCALE GENOMIC DNA]</scope>
    <source>
        <strain evidence="6">cv. Norfolk2</strain>
        <strain evidence="5">JIC</strain>
        <tissue evidence="5">Leaf</tissue>
    </source>
</reference>
<feature type="region of interest" description="Disordered" evidence="4">
    <location>
        <begin position="267"/>
        <end position="330"/>
    </location>
</feature>
<feature type="region of interest" description="Disordered" evidence="4">
    <location>
        <begin position="1"/>
        <end position="60"/>
    </location>
</feature>
<evidence type="ECO:0000256" key="1">
    <source>
        <dbReference type="ARBA" id="ARBA00005921"/>
    </source>
</evidence>
<evidence type="ECO:0000313" key="6">
    <source>
        <dbReference type="Proteomes" id="UP001443914"/>
    </source>
</evidence>
<comment type="caution">
    <text evidence="5">The sequence shown here is derived from an EMBL/GenBank/DDBJ whole genome shotgun (WGS) entry which is preliminary data.</text>
</comment>
<feature type="compositionally biased region" description="Polar residues" evidence="4">
    <location>
        <begin position="269"/>
        <end position="282"/>
    </location>
</feature>
<feature type="coiled-coil region" evidence="3">
    <location>
        <begin position="94"/>
        <end position="160"/>
    </location>
</feature>
<feature type="compositionally biased region" description="Polar residues" evidence="4">
    <location>
        <begin position="782"/>
        <end position="799"/>
    </location>
</feature>
<dbReference type="Gene3D" id="1.20.5.4090">
    <property type="match status" value="1"/>
</dbReference>
<keyword evidence="2 3" id="KW-0175">Coiled coil</keyword>
<feature type="region of interest" description="Disordered" evidence="4">
    <location>
        <begin position="767"/>
        <end position="799"/>
    </location>
</feature>
<feature type="compositionally biased region" description="Low complexity" evidence="4">
    <location>
        <begin position="19"/>
        <end position="35"/>
    </location>
</feature>
<sequence>MDRRSWLWRRKSSDKSSGETESLGSGSGSMSSPSERFSDEQQVYSIQNTQSPEIALNHGEDTHGNVKILSQKLSAAIAAANEKEELVKQHAKVAEEAVTGWERAENEMNALKQQLETETTRNSTLEDKIIHLDGALKECMRQLRQVREEQDQRIHEAITRKSENTESTSSVFQSQIADISAQLEIANAKAEAAVSIESDLRLKLASVEKENRSLQLKLRSQSEELEVRAVERDLSVKRAETVSKQHLESIKRVSKLEAECRQLKAMASKGTSFNDRQSINDKNFSRSHTSSSSNIGSMDDFLEMEKLASSPVRENRGSTRGSMPPSDKHNVSGEVEAMINRTAELEERIEMIEAEKVELGLKLSRCEDKLQHSESSFRQLQAQFNDCQNQLKMSQAQLMDANKKAGMLQAELDLAGELRQAIDLELDDANARREDAEAKYNRIDNESRVLLSKVTFLEGEVEKERKMYSETFEKCRDLENELSRMKSDSKSWRNQLDAMKESKEAVEREAKNTKRKKELFESELITVQAEIKSLLAKIDSLENEGEKERRLSAEFEAKCRKLESDLSKTRREADIQSEIKSLLAKIDSLENEGEKERRLSAEFESKCRKLESDLLKTRREADVWERRLTSVNDLKAGVTRDLQMAKTEKEEVERKLEAVQAEAESLVAKVNSLEHEMGKEKLLSAEFAAKCRKLEDELSTMKSETKIQFTPLSKEELNKKQEKELAVAANKLAECKKTIASLGNQLKSLATFDDLFSDSDNQLDISEKDSQILRTDAEPATSHRSSIPTVQSDSASSETVTLNNFSVSSEAKAKESLPYLVSDKNNKYGIGNIFSRSRSTVRTRNSRG</sequence>
<dbReference type="EMBL" id="JBDFQZ010000012">
    <property type="protein sequence ID" value="KAK9673201.1"/>
    <property type="molecule type" value="Genomic_DNA"/>
</dbReference>
<dbReference type="SUPFAM" id="SSF90257">
    <property type="entry name" value="Myosin rod fragments"/>
    <property type="match status" value="1"/>
</dbReference>
<dbReference type="EMBL" id="JBDFQZ010000012">
    <property type="protein sequence ID" value="KAK9673204.1"/>
    <property type="molecule type" value="Genomic_DNA"/>
</dbReference>
<keyword evidence="6" id="KW-1185">Reference proteome</keyword>
<feature type="coiled-coil region" evidence="3">
    <location>
        <begin position="335"/>
        <end position="738"/>
    </location>
</feature>
<gene>
    <name evidence="5" type="ORF">RND81_12G153000</name>
</gene>
<accession>A0AAW1HAW5</accession>
<proteinExistence type="inferred from homology"/>
<comment type="similarity">
    <text evidence="1">Belongs to the FPP family.</text>
</comment>
<evidence type="ECO:0000256" key="3">
    <source>
        <dbReference type="SAM" id="Coils"/>
    </source>
</evidence>
<feature type="coiled-coil region" evidence="3">
    <location>
        <begin position="197"/>
        <end position="224"/>
    </location>
</feature>
<protein>
    <recommendedName>
        <fullName evidence="7">Filament-like plant protein</fullName>
    </recommendedName>
</protein>
<feature type="compositionally biased region" description="Basic and acidic residues" evidence="4">
    <location>
        <begin position="767"/>
        <end position="777"/>
    </location>
</feature>
<feature type="compositionally biased region" description="Basic and acidic residues" evidence="4">
    <location>
        <begin position="1"/>
        <end position="18"/>
    </location>
</feature>
<dbReference type="PANTHER" id="PTHR31580">
    <property type="entry name" value="FILAMENT-LIKE PLANT PROTEIN 4"/>
    <property type="match status" value="1"/>
</dbReference>
<organism evidence="5 6">
    <name type="scientific">Saponaria officinalis</name>
    <name type="common">Common soapwort</name>
    <name type="synonym">Lychnis saponaria</name>
    <dbReference type="NCBI Taxonomy" id="3572"/>
    <lineage>
        <taxon>Eukaryota</taxon>
        <taxon>Viridiplantae</taxon>
        <taxon>Streptophyta</taxon>
        <taxon>Embryophyta</taxon>
        <taxon>Tracheophyta</taxon>
        <taxon>Spermatophyta</taxon>
        <taxon>Magnoliopsida</taxon>
        <taxon>eudicotyledons</taxon>
        <taxon>Gunneridae</taxon>
        <taxon>Pentapetalae</taxon>
        <taxon>Caryophyllales</taxon>
        <taxon>Caryophyllaceae</taxon>
        <taxon>Caryophylleae</taxon>
        <taxon>Saponaria</taxon>
    </lineage>
</organism>
<dbReference type="EMBL" id="JBDFQZ010000012">
    <property type="protein sequence ID" value="KAK9673203.1"/>
    <property type="molecule type" value="Genomic_DNA"/>
</dbReference>
<evidence type="ECO:0000256" key="4">
    <source>
        <dbReference type="SAM" id="MobiDB-lite"/>
    </source>
</evidence>
<name>A0AAW1HAW5_SAPOF</name>
<feature type="compositionally biased region" description="Low complexity" evidence="4">
    <location>
        <begin position="286"/>
        <end position="297"/>
    </location>
</feature>
<dbReference type="Proteomes" id="UP001443914">
    <property type="component" value="Unassembled WGS sequence"/>
</dbReference>
<evidence type="ECO:0008006" key="7">
    <source>
        <dbReference type="Google" id="ProtNLM"/>
    </source>
</evidence>
<feature type="compositionally biased region" description="Polar residues" evidence="4">
    <location>
        <begin position="40"/>
        <end position="52"/>
    </location>
</feature>
<evidence type="ECO:0000313" key="5">
    <source>
        <dbReference type="EMBL" id="KAK9673201.1"/>
    </source>
</evidence>